<feature type="domain" description="Endoglucanase B carbohydrate binding" evidence="12">
    <location>
        <begin position="471"/>
        <end position="572"/>
    </location>
</feature>
<evidence type="ECO:0000313" key="13">
    <source>
        <dbReference type="EMBL" id="MDQ0226296.1"/>
    </source>
</evidence>
<evidence type="ECO:0000256" key="9">
    <source>
        <dbReference type="SAM" id="Phobius"/>
    </source>
</evidence>
<protein>
    <submittedName>
        <fullName evidence="13">Endoglucanase</fullName>
        <ecNumber evidence="13">3.2.1.4</ecNumber>
    </submittedName>
</protein>
<keyword evidence="3 13" id="KW-0378">Hydrolase</keyword>
<evidence type="ECO:0000259" key="12">
    <source>
        <dbReference type="Pfam" id="PF18448"/>
    </source>
</evidence>
<evidence type="ECO:0000256" key="5">
    <source>
        <dbReference type="ARBA" id="ARBA00023277"/>
    </source>
</evidence>
<dbReference type="GO" id="GO:0008810">
    <property type="term" value="F:cellulase activity"/>
    <property type="evidence" value="ECO:0007669"/>
    <property type="project" value="UniProtKB-EC"/>
</dbReference>
<dbReference type="Pfam" id="PF18448">
    <property type="entry name" value="CBM46"/>
    <property type="match status" value="1"/>
</dbReference>
<keyword evidence="4" id="KW-0136">Cellulose degradation</keyword>
<name>A0ABT9Z378_9BACI</name>
<dbReference type="EC" id="3.2.1.4" evidence="13"/>
<keyword evidence="9" id="KW-0472">Membrane</keyword>
<evidence type="ECO:0000256" key="3">
    <source>
        <dbReference type="ARBA" id="ARBA00022801"/>
    </source>
</evidence>
<evidence type="ECO:0000256" key="4">
    <source>
        <dbReference type="ARBA" id="ARBA00023001"/>
    </source>
</evidence>
<dbReference type="PANTHER" id="PTHR31297">
    <property type="entry name" value="GLUCAN ENDO-1,6-BETA-GLUCOSIDASE B"/>
    <property type="match status" value="1"/>
</dbReference>
<keyword evidence="6 13" id="KW-0326">Glycosidase</keyword>
<evidence type="ECO:0000259" key="10">
    <source>
        <dbReference type="Pfam" id="PF00150"/>
    </source>
</evidence>
<dbReference type="SUPFAM" id="SSF51445">
    <property type="entry name" value="(Trans)glycosidases"/>
    <property type="match status" value="1"/>
</dbReference>
<accession>A0ABT9Z378</accession>
<organism evidence="13 14">
    <name type="scientific">Metabacillus niabensis</name>
    <dbReference type="NCBI Taxonomy" id="324854"/>
    <lineage>
        <taxon>Bacteria</taxon>
        <taxon>Bacillati</taxon>
        <taxon>Bacillota</taxon>
        <taxon>Bacilli</taxon>
        <taxon>Bacillales</taxon>
        <taxon>Bacillaceae</taxon>
        <taxon>Metabacillus</taxon>
    </lineage>
</organism>
<dbReference type="PANTHER" id="PTHR31297:SF41">
    <property type="entry name" value="ENDOGLUCANASE, PUTATIVE (AFU_ORTHOLOGUE AFUA_5G01830)-RELATED"/>
    <property type="match status" value="1"/>
</dbReference>
<proteinExistence type="inferred from homology"/>
<dbReference type="InterPro" id="IPR018087">
    <property type="entry name" value="Glyco_hydro_5_CS"/>
</dbReference>
<dbReference type="InterPro" id="IPR014756">
    <property type="entry name" value="Ig_E-set"/>
</dbReference>
<keyword evidence="9" id="KW-0812">Transmembrane</keyword>
<feature type="domain" description="Carbohydrate binding X2" evidence="11">
    <location>
        <begin position="381"/>
        <end position="466"/>
    </location>
</feature>
<evidence type="ECO:0000259" key="11">
    <source>
        <dbReference type="Pfam" id="PF03442"/>
    </source>
</evidence>
<dbReference type="InterPro" id="IPR040946">
    <property type="entry name" value="CBM46"/>
</dbReference>
<evidence type="ECO:0000256" key="6">
    <source>
        <dbReference type="ARBA" id="ARBA00023295"/>
    </source>
</evidence>
<dbReference type="Pfam" id="PF00150">
    <property type="entry name" value="Cellulase"/>
    <property type="match status" value="1"/>
</dbReference>
<keyword evidence="7" id="KW-0624">Polysaccharide degradation</keyword>
<sequence length="701" mass="79786">MKLVESISKSCRNNSFIVSCSIFISFLFLIVLTPSIGYAEETKPSAKIDIQSYVSDMQPGWNLGNTFDSVGEDETAWGNPPVTKELIEQIAAQGYKSIRIPITFDQRMANGPSYKIDEDFLNRVDTVVNWALDEDLYVMINIHHDSWIWLESGMKNNHDESLARFVSIWTQLADHFKNHSTKLMFESINEPRFTGEEAEEFAYLKELNTSFFNIVRNSGGNNDIRPLVLPTLDTGSEQHKLNELYQTIKELNDPHLISTVHYYGFWPFSENIAGYTRYDLETETDIIHTFDRVHNTFVANGIPVILGEYGLLGFDTHTGVIQHGEKLKYFEFMTHYAQEKKITHMLWDNGQHFGRESFVWSDPQLYTMMKTSWETRSATAESDFIYLKKNEEITDKTISIDLHGNQFISLLLNDKKLVKGKDYEWDGARLTFKASLLSSIAQSGELGTNAVLTAKYNRGADWQFNVITYEKPVITNSTGTTTDFRIPTVFNGDSLATMEAVYSDGSFAGPQNWTSFKEFGYAFSPDYKTNEIILTERFFNEVQDGEVLLTLHFWSGETLTYTLLKNGNQVTGSYDDKPDTPDDKEEVEEEPAIENNPPSNEDGAPINDEETKTTDDLIRDETTNLIEETPTSNEKPMTQIEENNNVQPISYIKDTDVKRTNEGNLLPSTATGHYNLLAIGFLLLIGGSVFLLTKRQLKLNK</sequence>
<dbReference type="EMBL" id="JAUSTZ010000004">
    <property type="protein sequence ID" value="MDQ0226296.1"/>
    <property type="molecule type" value="Genomic_DNA"/>
</dbReference>
<dbReference type="InterPro" id="IPR005102">
    <property type="entry name" value="Carbo-bd_X2"/>
</dbReference>
<dbReference type="PROSITE" id="PS00659">
    <property type="entry name" value="GLYCOSYL_HYDROL_F5"/>
    <property type="match status" value="1"/>
</dbReference>
<dbReference type="InterPro" id="IPR001547">
    <property type="entry name" value="Glyco_hydro_5"/>
</dbReference>
<feature type="transmembrane region" description="Helical" evidence="9">
    <location>
        <begin position="674"/>
        <end position="693"/>
    </location>
</feature>
<dbReference type="NCBIfam" id="TIGR01167">
    <property type="entry name" value="LPXTG_anchor"/>
    <property type="match status" value="1"/>
</dbReference>
<reference evidence="13 14" key="1">
    <citation type="submission" date="2023-07" db="EMBL/GenBank/DDBJ databases">
        <title>Genomic Encyclopedia of Type Strains, Phase IV (KMG-IV): sequencing the most valuable type-strain genomes for metagenomic binning, comparative biology and taxonomic classification.</title>
        <authorList>
            <person name="Goeker M."/>
        </authorList>
    </citation>
    <scope>NUCLEOTIDE SEQUENCE [LARGE SCALE GENOMIC DNA]</scope>
    <source>
        <strain evidence="13 14">DSM 17723</strain>
    </source>
</reference>
<feature type="region of interest" description="Disordered" evidence="8">
    <location>
        <begin position="568"/>
        <end position="617"/>
    </location>
</feature>
<keyword evidence="9" id="KW-1133">Transmembrane helix</keyword>
<gene>
    <name evidence="13" type="ORF">J2S02_002641</name>
</gene>
<dbReference type="InterPro" id="IPR017853">
    <property type="entry name" value="GH"/>
</dbReference>
<evidence type="ECO:0000256" key="2">
    <source>
        <dbReference type="ARBA" id="ARBA00022729"/>
    </source>
</evidence>
<dbReference type="Gene3D" id="2.60.40.10">
    <property type="entry name" value="Immunoglobulins"/>
    <property type="match status" value="1"/>
</dbReference>
<comment type="similarity">
    <text evidence="1">Belongs to the glycosyl hydrolase 5 (cellulase A) family.</text>
</comment>
<dbReference type="Gene3D" id="3.20.20.80">
    <property type="entry name" value="Glycosidases"/>
    <property type="match status" value="1"/>
</dbReference>
<keyword evidence="2" id="KW-0732">Signal</keyword>
<evidence type="ECO:0000256" key="8">
    <source>
        <dbReference type="SAM" id="MobiDB-lite"/>
    </source>
</evidence>
<keyword evidence="14" id="KW-1185">Reference proteome</keyword>
<keyword evidence="5" id="KW-0119">Carbohydrate metabolism</keyword>
<comment type="caution">
    <text evidence="13">The sequence shown here is derived from an EMBL/GenBank/DDBJ whole genome shotgun (WGS) entry which is preliminary data.</text>
</comment>
<evidence type="ECO:0000256" key="1">
    <source>
        <dbReference type="ARBA" id="ARBA00005641"/>
    </source>
</evidence>
<dbReference type="InterPro" id="IPR013783">
    <property type="entry name" value="Ig-like_fold"/>
</dbReference>
<dbReference type="InterPro" id="IPR050386">
    <property type="entry name" value="Glycosyl_hydrolase_5"/>
</dbReference>
<feature type="domain" description="Glycoside hydrolase family 5" evidence="10">
    <location>
        <begin position="74"/>
        <end position="352"/>
    </location>
</feature>
<dbReference type="Pfam" id="PF03442">
    <property type="entry name" value="CBM_X2"/>
    <property type="match status" value="1"/>
</dbReference>
<evidence type="ECO:0000313" key="14">
    <source>
        <dbReference type="Proteomes" id="UP001232245"/>
    </source>
</evidence>
<evidence type="ECO:0000256" key="7">
    <source>
        <dbReference type="ARBA" id="ARBA00023326"/>
    </source>
</evidence>
<feature type="compositionally biased region" description="Acidic residues" evidence="8">
    <location>
        <begin position="582"/>
        <end position="592"/>
    </location>
</feature>
<dbReference type="RefSeq" id="WP_233452405.1">
    <property type="nucleotide sequence ID" value="NZ_CADEPK010000429.1"/>
</dbReference>
<dbReference type="Proteomes" id="UP001232245">
    <property type="component" value="Unassembled WGS sequence"/>
</dbReference>
<dbReference type="SUPFAM" id="SSF81296">
    <property type="entry name" value="E set domains"/>
    <property type="match status" value="1"/>
</dbReference>